<dbReference type="Gene3D" id="3.10.590.10">
    <property type="entry name" value="ph1033 like domains"/>
    <property type="match status" value="1"/>
</dbReference>
<dbReference type="Pfam" id="PF01878">
    <property type="entry name" value="EVE"/>
    <property type="match status" value="1"/>
</dbReference>
<dbReference type="InterPro" id="IPR015947">
    <property type="entry name" value="PUA-like_sf"/>
</dbReference>
<name>A0AA37T1T6_9GAMM</name>
<dbReference type="RefSeq" id="WP_232594507.1">
    <property type="nucleotide sequence ID" value="NZ_BSPD01000027.1"/>
</dbReference>
<comment type="caution">
    <text evidence="2">The sequence shown here is derived from an EMBL/GenBank/DDBJ whole genome shotgun (WGS) entry which is preliminary data.</text>
</comment>
<evidence type="ECO:0000313" key="2">
    <source>
        <dbReference type="EMBL" id="GLS25229.1"/>
    </source>
</evidence>
<proteinExistence type="predicted"/>
<dbReference type="CDD" id="cd21133">
    <property type="entry name" value="EVE"/>
    <property type="match status" value="1"/>
</dbReference>
<feature type="domain" description="EVE" evidence="1">
    <location>
        <begin position="2"/>
        <end position="149"/>
    </location>
</feature>
<dbReference type="AlphaFoldDB" id="A0AA37T1T6"/>
<organism evidence="2 3">
    <name type="scientific">Marinibactrum halimedae</name>
    <dbReference type="NCBI Taxonomy" id="1444977"/>
    <lineage>
        <taxon>Bacteria</taxon>
        <taxon>Pseudomonadati</taxon>
        <taxon>Pseudomonadota</taxon>
        <taxon>Gammaproteobacteria</taxon>
        <taxon>Cellvibrionales</taxon>
        <taxon>Cellvibrionaceae</taxon>
        <taxon>Marinibactrum</taxon>
    </lineage>
</organism>
<sequence>MAFWLFKTEPNEYSIDNLAQEKRGYGVWDGIRNYQARNFLRDDVAKGDLVFIYHSACKPTAIVGIAKVVRAAYADPVQFQADSHYFDPKSTEQNPRWFCVDVAYQSRFSSPVTLSEIKREPILESMALLKQARLSVSPVTEQEWEAILRLSVQQNG</sequence>
<dbReference type="EMBL" id="BSPD01000027">
    <property type="protein sequence ID" value="GLS25229.1"/>
    <property type="molecule type" value="Genomic_DNA"/>
</dbReference>
<reference evidence="2 3" key="1">
    <citation type="journal article" date="2014" name="Int. J. Syst. Evol. Microbiol.">
        <title>Complete genome sequence of Corynebacterium casei LMG S-19264T (=DSM 44701T), isolated from a smear-ripened cheese.</title>
        <authorList>
            <consortium name="US DOE Joint Genome Institute (JGI-PGF)"/>
            <person name="Walter F."/>
            <person name="Albersmeier A."/>
            <person name="Kalinowski J."/>
            <person name="Ruckert C."/>
        </authorList>
    </citation>
    <scope>NUCLEOTIDE SEQUENCE [LARGE SCALE GENOMIC DNA]</scope>
    <source>
        <strain evidence="2 3">NBRC 110095</strain>
    </source>
</reference>
<gene>
    <name evidence="2" type="ORF">GCM10007877_09430</name>
</gene>
<dbReference type="SUPFAM" id="SSF88697">
    <property type="entry name" value="PUA domain-like"/>
    <property type="match status" value="1"/>
</dbReference>
<dbReference type="PANTHER" id="PTHR14087">
    <property type="entry name" value="THYMOCYTE NUCLEAR PROTEIN 1"/>
    <property type="match status" value="1"/>
</dbReference>
<dbReference type="InterPro" id="IPR047197">
    <property type="entry name" value="THYN1-like_EVE"/>
</dbReference>
<dbReference type="InterPro" id="IPR002740">
    <property type="entry name" value="EVE_domain"/>
</dbReference>
<dbReference type="Proteomes" id="UP001156870">
    <property type="component" value="Unassembled WGS sequence"/>
</dbReference>
<evidence type="ECO:0000259" key="1">
    <source>
        <dbReference type="Pfam" id="PF01878"/>
    </source>
</evidence>
<accession>A0AA37T1T6</accession>
<protein>
    <submittedName>
        <fullName evidence="2">Ubiquinol-cytochrome c reductase</fullName>
    </submittedName>
</protein>
<keyword evidence="3" id="KW-1185">Reference proteome</keyword>
<dbReference type="PANTHER" id="PTHR14087:SF7">
    <property type="entry name" value="THYMOCYTE NUCLEAR PROTEIN 1"/>
    <property type="match status" value="1"/>
</dbReference>
<dbReference type="InterPro" id="IPR052181">
    <property type="entry name" value="5hmC_binding"/>
</dbReference>
<evidence type="ECO:0000313" key="3">
    <source>
        <dbReference type="Proteomes" id="UP001156870"/>
    </source>
</evidence>